<reference evidence="3" key="1">
    <citation type="journal article" date="2019" name="Database">
        <title>The radish genome database (RadishGD): an integrated information resource for radish genomics.</title>
        <authorList>
            <person name="Yu H.J."/>
            <person name="Baek S."/>
            <person name="Lee Y.J."/>
            <person name="Cho A."/>
            <person name="Mun J.H."/>
        </authorList>
    </citation>
    <scope>NUCLEOTIDE SEQUENCE [LARGE SCALE GENOMIC DNA]</scope>
    <source>
        <strain evidence="3">cv. WK10039</strain>
    </source>
</reference>
<evidence type="ECO:0000259" key="2">
    <source>
        <dbReference type="Pfam" id="PF00078"/>
    </source>
</evidence>
<proteinExistence type="predicted"/>
<gene>
    <name evidence="4" type="primary">LOC108858352</name>
</gene>
<dbReference type="InterPro" id="IPR000477">
    <property type="entry name" value="RT_dom"/>
</dbReference>
<dbReference type="PANTHER" id="PTHR33116:SF86">
    <property type="entry name" value="REVERSE TRANSCRIPTASE DOMAIN-CONTAINING PROTEIN"/>
    <property type="match status" value="1"/>
</dbReference>
<dbReference type="GeneID" id="108858352"/>
<dbReference type="OrthoDB" id="1936608at2759"/>
<accession>A0A9W3DET8</accession>
<dbReference type="InterPro" id="IPR043502">
    <property type="entry name" value="DNA/RNA_pol_sf"/>
</dbReference>
<keyword evidence="3" id="KW-1185">Reference proteome</keyword>
<keyword evidence="1" id="KW-0175">Coiled coil</keyword>
<evidence type="ECO:0000313" key="3">
    <source>
        <dbReference type="Proteomes" id="UP000504610"/>
    </source>
</evidence>
<dbReference type="KEGG" id="rsz:108858352"/>
<evidence type="ECO:0000256" key="1">
    <source>
        <dbReference type="SAM" id="Coils"/>
    </source>
</evidence>
<dbReference type="PANTHER" id="PTHR33116">
    <property type="entry name" value="REVERSE TRANSCRIPTASE ZINC-BINDING DOMAIN-CONTAINING PROTEIN-RELATED-RELATED"/>
    <property type="match status" value="1"/>
</dbReference>
<dbReference type="Pfam" id="PF00078">
    <property type="entry name" value="RVT_1"/>
    <property type="match status" value="1"/>
</dbReference>
<feature type="coiled-coil region" evidence="1">
    <location>
        <begin position="45"/>
        <end position="79"/>
    </location>
</feature>
<dbReference type="AlphaFoldDB" id="A0A9W3DET8"/>
<sequence>MDSIEQGWSSNPRGRGEGVVDKIRNCRHEISVWRKANPPYGKETISNLQKALEEVQNDMSKSEEEVIEVSRKLKEAYRDEELYWEQKSRTAWHVYGDRNTNFYHALTKQRRIQNRITGLYNENEVWTNSEIEIEKVAVNYFEKLFKSTSPADFEGFLAEIPESVTSEQNRRLTALATEEEVRKALFLMHPEKAPGPDGNILIAQEMFHGIRTNNACKEKFMAIKTDMSKAYDRVEWLFMERLLLKMGFCSRWVSRIMTCISSVSYKVLLNGQPKGSIVPERGLRQGDPLSSYLFILCTEALIVNIKKEERNKRLTGLKLLKDYEDVSGQLINFDKSSLQFGHKVPDVTRVEIKTQLGISTIGGMANYLGIPESLGGSKIQVFGYVTERINQKINSWTVRFLTKGGKEVLIKSAANAMPNHVMSCYRLPKAVTKKITGAISHFWWGGSGNKKGIHWLSWDKVCKHKDEGGLSFKDLQGVNTALLAKQLWRIIDKPECLFSKVFKGRYFRNTDPMDPHRSYSPSYGWRSICSARSLINKGLIKRVGHGNSISVWSDPWIPAPRPRSATPKTQPQVLVPSLKVDYFINPATLSWDEDLLNAFIHTDDVNIIKGLAISRSHRPDQMDGPLRIMGAIQLNRVIK</sequence>
<organism evidence="3 4">
    <name type="scientific">Raphanus sativus</name>
    <name type="common">Radish</name>
    <name type="synonym">Raphanus raphanistrum var. sativus</name>
    <dbReference type="NCBI Taxonomy" id="3726"/>
    <lineage>
        <taxon>Eukaryota</taxon>
        <taxon>Viridiplantae</taxon>
        <taxon>Streptophyta</taxon>
        <taxon>Embryophyta</taxon>
        <taxon>Tracheophyta</taxon>
        <taxon>Spermatophyta</taxon>
        <taxon>Magnoliopsida</taxon>
        <taxon>eudicotyledons</taxon>
        <taxon>Gunneridae</taxon>
        <taxon>Pentapetalae</taxon>
        <taxon>rosids</taxon>
        <taxon>malvids</taxon>
        <taxon>Brassicales</taxon>
        <taxon>Brassicaceae</taxon>
        <taxon>Brassiceae</taxon>
        <taxon>Raphanus</taxon>
    </lineage>
</organism>
<protein>
    <submittedName>
        <fullName evidence="4">Uncharacterized protein LOC108858352</fullName>
    </submittedName>
</protein>
<reference evidence="4" key="2">
    <citation type="submission" date="2025-08" db="UniProtKB">
        <authorList>
            <consortium name="RefSeq"/>
        </authorList>
    </citation>
    <scope>IDENTIFICATION</scope>
    <source>
        <tissue evidence="4">Leaf</tissue>
    </source>
</reference>
<dbReference type="Proteomes" id="UP000504610">
    <property type="component" value="Chromosome 3"/>
</dbReference>
<dbReference type="SUPFAM" id="SSF56672">
    <property type="entry name" value="DNA/RNA polymerases"/>
    <property type="match status" value="1"/>
</dbReference>
<name>A0A9W3DET8_RAPSA</name>
<dbReference type="RefSeq" id="XP_056862248.1">
    <property type="nucleotide sequence ID" value="XM_057006268.1"/>
</dbReference>
<feature type="domain" description="Reverse transcriptase" evidence="2">
    <location>
        <begin position="211"/>
        <end position="308"/>
    </location>
</feature>
<evidence type="ECO:0000313" key="4">
    <source>
        <dbReference type="RefSeq" id="XP_056862248.1"/>
    </source>
</evidence>